<dbReference type="OrthoDB" id="2993351at2759"/>
<comment type="similarity">
    <text evidence="1">Belongs to the Gfa family.</text>
</comment>
<dbReference type="InterPro" id="IPR006913">
    <property type="entry name" value="CENP-V/GFA"/>
</dbReference>
<organism evidence="5 6">
    <name type="scientific">Hyaloscypha variabilis (strain UAMH 11265 / GT02V1 / F)</name>
    <name type="common">Meliniomyces variabilis</name>
    <dbReference type="NCBI Taxonomy" id="1149755"/>
    <lineage>
        <taxon>Eukaryota</taxon>
        <taxon>Fungi</taxon>
        <taxon>Dikarya</taxon>
        <taxon>Ascomycota</taxon>
        <taxon>Pezizomycotina</taxon>
        <taxon>Leotiomycetes</taxon>
        <taxon>Helotiales</taxon>
        <taxon>Hyaloscyphaceae</taxon>
        <taxon>Hyaloscypha</taxon>
        <taxon>Hyaloscypha variabilis</taxon>
    </lineage>
</organism>
<dbReference type="PROSITE" id="PS51891">
    <property type="entry name" value="CENP_V_GFA"/>
    <property type="match status" value="1"/>
</dbReference>
<dbReference type="EMBL" id="KZ613942">
    <property type="protein sequence ID" value="PMD42972.1"/>
    <property type="molecule type" value="Genomic_DNA"/>
</dbReference>
<evidence type="ECO:0000256" key="3">
    <source>
        <dbReference type="ARBA" id="ARBA00022833"/>
    </source>
</evidence>
<dbReference type="SUPFAM" id="SSF51316">
    <property type="entry name" value="Mss4-like"/>
    <property type="match status" value="1"/>
</dbReference>
<sequence length="136" mass="14881">MATEQPSHDSASSGTDNTLTAICHCGRVRVQLPSKPEYLKECHCTVCYKYGALWAYFQRNDVVVTTASDTELVKYIRADADGDLSFNRCGHCGCMMCWRGEGAYDGPEHKTGVNCRMLPESAIEGIPIKVSKGPGN</sequence>
<gene>
    <name evidence="5" type="ORF">L207DRAFT_509559</name>
</gene>
<evidence type="ECO:0000259" key="4">
    <source>
        <dbReference type="PROSITE" id="PS51891"/>
    </source>
</evidence>
<name>A0A2J6RWU0_HYAVF</name>
<keyword evidence="2" id="KW-0479">Metal-binding</keyword>
<protein>
    <recommendedName>
        <fullName evidence="4">CENP-V/GFA domain-containing protein</fullName>
    </recommendedName>
</protein>
<dbReference type="InterPro" id="IPR011057">
    <property type="entry name" value="Mss4-like_sf"/>
</dbReference>
<evidence type="ECO:0000313" key="6">
    <source>
        <dbReference type="Proteomes" id="UP000235786"/>
    </source>
</evidence>
<evidence type="ECO:0000256" key="2">
    <source>
        <dbReference type="ARBA" id="ARBA00022723"/>
    </source>
</evidence>
<accession>A0A2J6RWU0</accession>
<proteinExistence type="inferred from homology"/>
<dbReference type="AlphaFoldDB" id="A0A2J6RWU0"/>
<evidence type="ECO:0000256" key="1">
    <source>
        <dbReference type="ARBA" id="ARBA00005495"/>
    </source>
</evidence>
<keyword evidence="3" id="KW-0862">Zinc</keyword>
<dbReference type="Gene3D" id="2.170.150.70">
    <property type="match status" value="1"/>
</dbReference>
<feature type="domain" description="CENP-V/GFA" evidence="4">
    <location>
        <begin position="19"/>
        <end position="136"/>
    </location>
</feature>
<dbReference type="Proteomes" id="UP000235786">
    <property type="component" value="Unassembled WGS sequence"/>
</dbReference>
<evidence type="ECO:0000313" key="5">
    <source>
        <dbReference type="EMBL" id="PMD42972.1"/>
    </source>
</evidence>
<keyword evidence="6" id="KW-1185">Reference proteome</keyword>
<reference evidence="5 6" key="1">
    <citation type="submission" date="2016-04" db="EMBL/GenBank/DDBJ databases">
        <title>A degradative enzymes factory behind the ericoid mycorrhizal symbiosis.</title>
        <authorList>
            <consortium name="DOE Joint Genome Institute"/>
            <person name="Martino E."/>
            <person name="Morin E."/>
            <person name="Grelet G."/>
            <person name="Kuo A."/>
            <person name="Kohler A."/>
            <person name="Daghino S."/>
            <person name="Barry K."/>
            <person name="Choi C."/>
            <person name="Cichocki N."/>
            <person name="Clum A."/>
            <person name="Copeland A."/>
            <person name="Hainaut M."/>
            <person name="Haridas S."/>
            <person name="Labutti K."/>
            <person name="Lindquist E."/>
            <person name="Lipzen A."/>
            <person name="Khouja H.-R."/>
            <person name="Murat C."/>
            <person name="Ohm R."/>
            <person name="Olson A."/>
            <person name="Spatafora J."/>
            <person name="Veneault-Fourrey C."/>
            <person name="Henrissat B."/>
            <person name="Grigoriev I."/>
            <person name="Martin F."/>
            <person name="Perotto S."/>
        </authorList>
    </citation>
    <scope>NUCLEOTIDE SEQUENCE [LARGE SCALE GENOMIC DNA]</scope>
    <source>
        <strain evidence="5 6">F</strain>
    </source>
</reference>
<dbReference type="GO" id="GO:0016846">
    <property type="term" value="F:carbon-sulfur lyase activity"/>
    <property type="evidence" value="ECO:0007669"/>
    <property type="project" value="InterPro"/>
</dbReference>
<dbReference type="GO" id="GO:0046872">
    <property type="term" value="F:metal ion binding"/>
    <property type="evidence" value="ECO:0007669"/>
    <property type="project" value="UniProtKB-KW"/>
</dbReference>
<dbReference type="Pfam" id="PF04828">
    <property type="entry name" value="GFA"/>
    <property type="match status" value="1"/>
</dbReference>